<reference evidence="1 2" key="1">
    <citation type="journal article" date="2017" name="Curr. Biol.">
        <title>The Evolution of Venom by Co-option of Single-Copy Genes.</title>
        <authorList>
            <person name="Martinson E.O."/>
            <person name="Mrinalini"/>
            <person name="Kelkar Y.D."/>
            <person name="Chang C.H."/>
            <person name="Werren J.H."/>
        </authorList>
    </citation>
    <scope>NUCLEOTIDE SEQUENCE [LARGE SCALE GENOMIC DNA]</scope>
    <source>
        <strain evidence="1 2">Alberta</strain>
        <tissue evidence="1">Whole body</tissue>
    </source>
</reference>
<name>A0A232F037_9HYME</name>
<organism evidence="1 2">
    <name type="scientific">Trichomalopsis sarcophagae</name>
    <dbReference type="NCBI Taxonomy" id="543379"/>
    <lineage>
        <taxon>Eukaryota</taxon>
        <taxon>Metazoa</taxon>
        <taxon>Ecdysozoa</taxon>
        <taxon>Arthropoda</taxon>
        <taxon>Hexapoda</taxon>
        <taxon>Insecta</taxon>
        <taxon>Pterygota</taxon>
        <taxon>Neoptera</taxon>
        <taxon>Endopterygota</taxon>
        <taxon>Hymenoptera</taxon>
        <taxon>Apocrita</taxon>
        <taxon>Proctotrupomorpha</taxon>
        <taxon>Chalcidoidea</taxon>
        <taxon>Pteromalidae</taxon>
        <taxon>Pteromalinae</taxon>
        <taxon>Trichomalopsis</taxon>
    </lineage>
</organism>
<protein>
    <submittedName>
        <fullName evidence="1">Uncharacterized protein</fullName>
    </submittedName>
</protein>
<dbReference type="Proteomes" id="UP000215335">
    <property type="component" value="Unassembled WGS sequence"/>
</dbReference>
<evidence type="ECO:0000313" key="2">
    <source>
        <dbReference type="Proteomes" id="UP000215335"/>
    </source>
</evidence>
<evidence type="ECO:0000313" key="1">
    <source>
        <dbReference type="EMBL" id="OXU24126.1"/>
    </source>
</evidence>
<gene>
    <name evidence="1" type="ORF">TSAR_013102</name>
</gene>
<sequence length="70" mass="7868">MFMIKSCPTKQMPTAQTNVTQIIQVRAQAIKRDTKGRNRTSTTAASSLILTTPNSEVAKKTKKTYDFMCR</sequence>
<dbReference type="EMBL" id="NNAY01001394">
    <property type="protein sequence ID" value="OXU24126.1"/>
    <property type="molecule type" value="Genomic_DNA"/>
</dbReference>
<proteinExistence type="predicted"/>
<dbReference type="AlphaFoldDB" id="A0A232F037"/>
<accession>A0A232F037</accession>
<keyword evidence="2" id="KW-1185">Reference proteome</keyword>
<comment type="caution">
    <text evidence="1">The sequence shown here is derived from an EMBL/GenBank/DDBJ whole genome shotgun (WGS) entry which is preliminary data.</text>
</comment>